<organism evidence="1 2">
    <name type="scientific">Aliarcobacter butzleri L351</name>
    <dbReference type="NCBI Taxonomy" id="1447259"/>
    <lineage>
        <taxon>Bacteria</taxon>
        <taxon>Pseudomonadati</taxon>
        <taxon>Campylobacterota</taxon>
        <taxon>Epsilonproteobacteria</taxon>
        <taxon>Campylobacterales</taxon>
        <taxon>Arcobacteraceae</taxon>
        <taxon>Aliarcobacter</taxon>
    </lineage>
</organism>
<comment type="caution">
    <text evidence="1">The sequence shown here is derived from an EMBL/GenBank/DDBJ whole genome shotgun (WGS) entry which is preliminary data.</text>
</comment>
<dbReference type="AlphaFoldDB" id="A0A837J2A2"/>
<name>A0A837J2A2_9BACT</name>
<gene>
    <name evidence="1" type="ORF">AF76_10610</name>
</gene>
<sequence length="303" mass="35796">MTKAKRVSIPEIEQFFFKNTNILTIIGQDYKGEDEERNGLIYKLSQNNKNLNLVTIHENKDSTYSMVTTLSKRENTNNIPWYSIKEVLSEVLSEVKMKTILIDITDLDLEILIYIIPLVLDYKIFVTYILPENYSSENFTITPKGIHQPRGYTLIPTKQLIASSHIIILGFDELRAHKFIKQYDWSIDKLKLISIKDKVENCEFRINRANYFLDEKVSNCQLKEINLLNYNEIIEIIEKELKENDYVDIIPLGPKPILFHILLYYFLNYETLKDRIKFLYDFPNKSKNRTHGIKEICFLETTF</sequence>
<accession>A0A837J2A2</accession>
<reference evidence="1 2" key="1">
    <citation type="submission" date="2014-01" db="EMBL/GenBank/DDBJ databases">
        <title>Development of a Comparative Genomic Fingerprinting Assay for High Resolution Genotyping of Arcobacter butzleri.</title>
        <authorList>
            <person name="Webb A.L."/>
            <person name="Inglis G.D."/>
            <person name="Kruczkiewicz P."/>
            <person name="Selinger L.B."/>
            <person name="Taboada E.N."/>
        </authorList>
    </citation>
    <scope>NUCLEOTIDE SEQUENCE [LARGE SCALE GENOMIC DNA]</scope>
    <source>
        <strain evidence="1 2">L351</strain>
    </source>
</reference>
<dbReference type="Proteomes" id="UP000035526">
    <property type="component" value="Unassembled WGS sequence"/>
</dbReference>
<dbReference type="EMBL" id="JAIS01000095">
    <property type="protein sequence ID" value="KLD99512.1"/>
    <property type="molecule type" value="Genomic_DNA"/>
</dbReference>
<dbReference type="RefSeq" id="WP_046992288.1">
    <property type="nucleotide sequence ID" value="NZ_JAIS01000095.1"/>
</dbReference>
<evidence type="ECO:0000313" key="2">
    <source>
        <dbReference type="Proteomes" id="UP000035526"/>
    </source>
</evidence>
<protein>
    <submittedName>
        <fullName evidence="1">Uncharacterized protein</fullName>
    </submittedName>
</protein>
<proteinExistence type="predicted"/>
<evidence type="ECO:0000313" key="1">
    <source>
        <dbReference type="EMBL" id="KLD99512.1"/>
    </source>
</evidence>